<dbReference type="PANTHER" id="PTHR34848">
    <property type="match status" value="1"/>
</dbReference>
<dbReference type="EC" id="2.7.1.156" evidence="14"/>
<dbReference type="InterPro" id="IPR003203">
    <property type="entry name" value="CobU/CobP"/>
</dbReference>
<keyword evidence="17" id="KW-0548">Nucleotidyltransferase</keyword>
<comment type="similarity">
    <text evidence="7 14">Belongs to the CobU/CobP family.</text>
</comment>
<comment type="catalytic activity">
    <reaction evidence="2 14">
        <text>adenosylcob(III)inamide phosphate + GTP + H(+) = adenosylcob(III)inamide-GDP + diphosphate</text>
        <dbReference type="Rhea" id="RHEA:22712"/>
        <dbReference type="ChEBI" id="CHEBI:15378"/>
        <dbReference type="ChEBI" id="CHEBI:33019"/>
        <dbReference type="ChEBI" id="CHEBI:37565"/>
        <dbReference type="ChEBI" id="CHEBI:58502"/>
        <dbReference type="ChEBI" id="CHEBI:60487"/>
        <dbReference type="EC" id="2.7.7.62"/>
    </reaction>
</comment>
<evidence type="ECO:0000256" key="15">
    <source>
        <dbReference type="PIRSR" id="PIRSR006135-1"/>
    </source>
</evidence>
<evidence type="ECO:0000256" key="6">
    <source>
        <dbReference type="ARBA" id="ARBA00005159"/>
    </source>
</evidence>
<organism evidence="17 18">
    <name type="scientific">Kangsaoukella pontilimi</name>
    <dbReference type="NCBI Taxonomy" id="2691042"/>
    <lineage>
        <taxon>Bacteria</taxon>
        <taxon>Pseudomonadati</taxon>
        <taxon>Pseudomonadota</taxon>
        <taxon>Alphaproteobacteria</taxon>
        <taxon>Rhodobacterales</taxon>
        <taxon>Paracoccaceae</taxon>
        <taxon>Kangsaoukella</taxon>
    </lineage>
</organism>
<dbReference type="GO" id="GO:0043752">
    <property type="term" value="F:adenosylcobinamide kinase activity"/>
    <property type="evidence" value="ECO:0007669"/>
    <property type="project" value="UniProtKB-EC"/>
</dbReference>
<feature type="binding site" evidence="16">
    <location>
        <begin position="9"/>
        <end position="16"/>
    </location>
    <ligand>
        <name>GTP</name>
        <dbReference type="ChEBI" id="CHEBI:37565"/>
    </ligand>
</feature>
<evidence type="ECO:0000256" key="10">
    <source>
        <dbReference type="ARBA" id="ARBA00022741"/>
    </source>
</evidence>
<keyword evidence="11 14" id="KW-0418">Kinase</keyword>
<feature type="binding site" evidence="16">
    <location>
        <begin position="34"/>
        <end position="36"/>
    </location>
    <ligand>
        <name>GTP</name>
        <dbReference type="ChEBI" id="CHEBI:37565"/>
    </ligand>
</feature>
<dbReference type="Pfam" id="PF02283">
    <property type="entry name" value="CobU"/>
    <property type="match status" value="1"/>
</dbReference>
<dbReference type="EMBL" id="WUPT01000002">
    <property type="protein sequence ID" value="MXQ09044.1"/>
    <property type="molecule type" value="Genomic_DNA"/>
</dbReference>
<evidence type="ECO:0000256" key="7">
    <source>
        <dbReference type="ARBA" id="ARBA00007490"/>
    </source>
</evidence>
<dbReference type="RefSeq" id="WP_160764907.1">
    <property type="nucleotide sequence ID" value="NZ_WUPT01000002.1"/>
</dbReference>
<evidence type="ECO:0000256" key="2">
    <source>
        <dbReference type="ARBA" id="ARBA00000711"/>
    </source>
</evidence>
<evidence type="ECO:0000256" key="16">
    <source>
        <dbReference type="PIRSR" id="PIRSR006135-2"/>
    </source>
</evidence>
<dbReference type="UniPathway" id="UPA00148">
    <property type="reaction ID" value="UER00236"/>
</dbReference>
<feature type="active site" description="GMP-histidine intermediate" evidence="15">
    <location>
        <position position="50"/>
    </location>
</feature>
<keyword evidence="9 14" id="KW-0808">Transferase</keyword>
<reference evidence="17 18" key="1">
    <citation type="submission" date="2019-12" db="EMBL/GenBank/DDBJ databases">
        <authorList>
            <person name="Lee S.D."/>
        </authorList>
    </citation>
    <scope>NUCLEOTIDE SEQUENCE [LARGE SCALE GENOMIC DNA]</scope>
    <source>
        <strain evidence="17 18">GH1-50</strain>
    </source>
</reference>
<evidence type="ECO:0000256" key="12">
    <source>
        <dbReference type="ARBA" id="ARBA00022840"/>
    </source>
</evidence>
<feature type="binding site" evidence="16">
    <location>
        <begin position="51"/>
        <end position="54"/>
    </location>
    <ligand>
        <name>GTP</name>
        <dbReference type="ChEBI" id="CHEBI:37565"/>
    </ligand>
</feature>
<comment type="caution">
    <text evidence="17">The sequence shown here is derived from an EMBL/GenBank/DDBJ whole genome shotgun (WGS) entry which is preliminary data.</text>
</comment>
<dbReference type="CDD" id="cd00544">
    <property type="entry name" value="CobU"/>
    <property type="match status" value="1"/>
</dbReference>
<keyword evidence="18" id="KW-1185">Reference proteome</keyword>
<dbReference type="GO" id="GO:0009236">
    <property type="term" value="P:cobalamin biosynthetic process"/>
    <property type="evidence" value="ECO:0007669"/>
    <property type="project" value="UniProtKB-UniRule"/>
</dbReference>
<comment type="function">
    <text evidence="4 14">Catalyzes ATP-dependent phosphorylation of adenosylcobinamide and addition of GMP to adenosylcobinamide phosphate.</text>
</comment>
<dbReference type="GO" id="GO:0005524">
    <property type="term" value="F:ATP binding"/>
    <property type="evidence" value="ECO:0007669"/>
    <property type="project" value="UniProtKB-UniRule"/>
</dbReference>
<evidence type="ECO:0000256" key="4">
    <source>
        <dbReference type="ARBA" id="ARBA00003889"/>
    </source>
</evidence>
<keyword evidence="12 14" id="KW-0067">ATP-binding</keyword>
<comment type="catalytic activity">
    <reaction evidence="1 14">
        <text>adenosylcob(III)inamide + ATP = adenosylcob(III)inamide phosphate + ADP + H(+)</text>
        <dbReference type="Rhea" id="RHEA:15769"/>
        <dbReference type="ChEBI" id="CHEBI:2480"/>
        <dbReference type="ChEBI" id="CHEBI:15378"/>
        <dbReference type="ChEBI" id="CHEBI:30616"/>
        <dbReference type="ChEBI" id="CHEBI:58502"/>
        <dbReference type="ChEBI" id="CHEBI:456216"/>
        <dbReference type="EC" id="2.7.1.156"/>
    </reaction>
</comment>
<dbReference type="NCBIfam" id="NF004469">
    <property type="entry name" value="PRK05800.1"/>
    <property type="match status" value="1"/>
</dbReference>
<feature type="binding site" evidence="16">
    <location>
        <position position="83"/>
    </location>
    <ligand>
        <name>GTP</name>
        <dbReference type="ChEBI" id="CHEBI:37565"/>
    </ligand>
</feature>
<evidence type="ECO:0000256" key="13">
    <source>
        <dbReference type="ARBA" id="ARBA00023134"/>
    </source>
</evidence>
<evidence type="ECO:0000256" key="11">
    <source>
        <dbReference type="ARBA" id="ARBA00022777"/>
    </source>
</evidence>
<accession>A0A7C9IHG0</accession>
<keyword evidence="10 14" id="KW-0547">Nucleotide-binding</keyword>
<evidence type="ECO:0000313" key="18">
    <source>
        <dbReference type="Proteomes" id="UP000480350"/>
    </source>
</evidence>
<dbReference type="GO" id="GO:0008820">
    <property type="term" value="F:cobinamide phosphate guanylyltransferase activity"/>
    <property type="evidence" value="ECO:0007669"/>
    <property type="project" value="UniProtKB-UniRule"/>
</dbReference>
<dbReference type="GO" id="GO:0005525">
    <property type="term" value="F:GTP binding"/>
    <property type="evidence" value="ECO:0007669"/>
    <property type="project" value="UniProtKB-UniRule"/>
</dbReference>
<evidence type="ECO:0000256" key="3">
    <source>
        <dbReference type="ARBA" id="ARBA00001522"/>
    </source>
</evidence>
<sequence>MGKSILVTGGANSGKSALAERLTLGRGASPVYIATSQAHDDEMRAKIARHRASRGPGWTTIEAPTDIVTALRDSDGAAPRLVDCLTMWLTNLMLSKADWQAEADALTDLIPTLESPVVFVTNEVGAGIVPENRLARQFRSAAGQLNQQVAACCDEVWLSVSGCPLRIKPHE</sequence>
<evidence type="ECO:0000256" key="14">
    <source>
        <dbReference type="PIRNR" id="PIRNR006135"/>
    </source>
</evidence>
<dbReference type="Gene3D" id="3.40.50.300">
    <property type="entry name" value="P-loop containing nucleotide triphosphate hydrolases"/>
    <property type="match status" value="1"/>
</dbReference>
<evidence type="ECO:0000256" key="8">
    <source>
        <dbReference type="ARBA" id="ARBA00022573"/>
    </source>
</evidence>
<evidence type="ECO:0000313" key="17">
    <source>
        <dbReference type="EMBL" id="MXQ09044.1"/>
    </source>
</evidence>
<name>A0A7C9IHG0_9RHOB</name>
<dbReference type="PIRSF" id="PIRSF006135">
    <property type="entry name" value="CobU"/>
    <property type="match status" value="1"/>
</dbReference>
<comment type="catalytic activity">
    <reaction evidence="3">
        <text>adenosylcob(III)inamide + GTP = adenosylcob(III)inamide phosphate + GDP + H(+)</text>
        <dbReference type="Rhea" id="RHEA:15765"/>
        <dbReference type="ChEBI" id="CHEBI:2480"/>
        <dbReference type="ChEBI" id="CHEBI:15378"/>
        <dbReference type="ChEBI" id="CHEBI:37565"/>
        <dbReference type="ChEBI" id="CHEBI:58189"/>
        <dbReference type="ChEBI" id="CHEBI:58502"/>
        <dbReference type="EC" id="2.7.1.156"/>
    </reaction>
</comment>
<dbReference type="SUPFAM" id="SSF52540">
    <property type="entry name" value="P-loop containing nucleoside triphosphate hydrolases"/>
    <property type="match status" value="1"/>
</dbReference>
<dbReference type="Proteomes" id="UP000480350">
    <property type="component" value="Unassembled WGS sequence"/>
</dbReference>
<dbReference type="InterPro" id="IPR027417">
    <property type="entry name" value="P-loop_NTPase"/>
</dbReference>
<comment type="pathway">
    <text evidence="5 14">Cofactor biosynthesis; adenosylcobalamin biosynthesis; adenosylcobalamin from cob(II)yrinate a,c-diamide: step 6/7.</text>
</comment>
<dbReference type="PANTHER" id="PTHR34848:SF1">
    <property type="entry name" value="BIFUNCTIONAL ADENOSYLCOBALAMIN BIOSYNTHESIS PROTEIN COBU"/>
    <property type="match status" value="1"/>
</dbReference>
<keyword evidence="13 14" id="KW-0342">GTP-binding</keyword>
<feature type="binding site" evidence="16">
    <location>
        <position position="62"/>
    </location>
    <ligand>
        <name>GTP</name>
        <dbReference type="ChEBI" id="CHEBI:37565"/>
    </ligand>
</feature>
<reference evidence="17 18" key="2">
    <citation type="submission" date="2020-03" db="EMBL/GenBank/DDBJ databases">
        <title>Kangsaoukella pontilimi gen. nov., sp. nov., a new member of the family Rhodobacteraceae isolated from a tidal mudflat.</title>
        <authorList>
            <person name="Kim I.S."/>
        </authorList>
    </citation>
    <scope>NUCLEOTIDE SEQUENCE [LARGE SCALE GENOMIC DNA]</scope>
    <source>
        <strain evidence="17 18">GH1-50</strain>
    </source>
</reference>
<evidence type="ECO:0000256" key="1">
    <source>
        <dbReference type="ARBA" id="ARBA00000312"/>
    </source>
</evidence>
<dbReference type="EC" id="2.7.7.62" evidence="14"/>
<dbReference type="AlphaFoldDB" id="A0A7C9IHG0"/>
<evidence type="ECO:0000256" key="5">
    <source>
        <dbReference type="ARBA" id="ARBA00004692"/>
    </source>
</evidence>
<protein>
    <recommendedName>
        <fullName evidence="14">Bifunctional adenosylcobalamin biosynthesis protein</fullName>
        <ecNumber evidence="14">2.7.1.156</ecNumber>
        <ecNumber evidence="14">2.7.7.62</ecNumber>
    </recommendedName>
</protein>
<comment type="pathway">
    <text evidence="6 14">Cofactor biosynthesis; adenosylcobalamin biosynthesis; adenosylcobalamin from cob(II)yrinate a,c-diamide: step 5/7.</text>
</comment>
<keyword evidence="8 14" id="KW-0169">Cobalamin biosynthesis</keyword>
<evidence type="ECO:0000256" key="9">
    <source>
        <dbReference type="ARBA" id="ARBA00022679"/>
    </source>
</evidence>
<gene>
    <name evidence="17" type="primary">cobU</name>
    <name evidence="17" type="ORF">GQ651_14445</name>
</gene>
<proteinExistence type="inferred from homology"/>